<proteinExistence type="predicted"/>
<dbReference type="Pfam" id="PF06177">
    <property type="entry name" value="QueT"/>
    <property type="match status" value="1"/>
</dbReference>
<dbReference type="PANTHER" id="PTHR40044:SF1">
    <property type="entry name" value="INTEGRAL MEMBRANE PROTEIN"/>
    <property type="match status" value="1"/>
</dbReference>
<dbReference type="Proteomes" id="UP000249377">
    <property type="component" value="Unassembled WGS sequence"/>
</dbReference>
<comment type="caution">
    <text evidence="2">The sequence shown here is derived from an EMBL/GenBank/DDBJ whole genome shotgun (WGS) entry which is preliminary data.</text>
</comment>
<keyword evidence="1" id="KW-1133">Transmembrane helix</keyword>
<feature type="transmembrane region" description="Helical" evidence="1">
    <location>
        <begin position="75"/>
        <end position="94"/>
    </location>
</feature>
<accession>A0A328UDV3</accession>
<dbReference type="AlphaFoldDB" id="A0A328UDV3"/>
<keyword evidence="1" id="KW-0472">Membrane</keyword>
<feature type="transmembrane region" description="Helical" evidence="1">
    <location>
        <begin position="142"/>
        <end position="161"/>
    </location>
</feature>
<gene>
    <name evidence="2" type="ORF">DPQ25_12530</name>
</gene>
<evidence type="ECO:0000313" key="2">
    <source>
        <dbReference type="EMBL" id="RAQ22603.1"/>
    </source>
</evidence>
<dbReference type="EMBL" id="QLYR01000011">
    <property type="protein sequence ID" value="RAQ22603.1"/>
    <property type="molecule type" value="Genomic_DNA"/>
</dbReference>
<evidence type="ECO:0000313" key="3">
    <source>
        <dbReference type="Proteomes" id="UP000249377"/>
    </source>
</evidence>
<evidence type="ECO:0000256" key="1">
    <source>
        <dbReference type="SAM" id="Phobius"/>
    </source>
</evidence>
<name>A0A328UDV3_9FIRM</name>
<organism evidence="2 3">
    <name type="scientific">Hydrogeniiclostridium mannosilyticum</name>
    <dbReference type="NCBI Taxonomy" id="2764322"/>
    <lineage>
        <taxon>Bacteria</taxon>
        <taxon>Bacillati</taxon>
        <taxon>Bacillota</taxon>
        <taxon>Clostridia</taxon>
        <taxon>Eubacteriales</taxon>
        <taxon>Acutalibacteraceae</taxon>
        <taxon>Hydrogeniiclostridium</taxon>
    </lineage>
</organism>
<keyword evidence="3" id="KW-1185">Reference proteome</keyword>
<dbReference type="RefSeq" id="WP_112333514.1">
    <property type="nucleotide sequence ID" value="NZ_JADPHD010000012.1"/>
</dbReference>
<sequence>MKRNTRVRFLTEAAMIAAGYTVLTLLAMMLNLAYGPVQFRFSEALTVLPVLTPAAVPGLAVGCLLSNLWSSMGALDIIFGTAATLLAALTTYMVRNIRVKGIPILAPLPPVLFNALIVGVEITIVSPGGFVFPAFLANALSVGLGELAVCYVLGLPLLVALEKAMGAYKNGRGVSH</sequence>
<protein>
    <submittedName>
        <fullName evidence="2">QueT transporter family protein</fullName>
    </submittedName>
</protein>
<reference evidence="2 3" key="1">
    <citation type="submission" date="2018-06" db="EMBL/GenBank/DDBJ databases">
        <title>Noncontiguous genome sequence of Ruminococcaceae bacterium ASD2818.</title>
        <authorList>
            <person name="Chaplin A.V."/>
            <person name="Sokolova S.R."/>
            <person name="Kochetkova T.O."/>
            <person name="Goltsov A.Y."/>
            <person name="Trofimov D.Y."/>
            <person name="Efimov B.A."/>
        </authorList>
    </citation>
    <scope>NUCLEOTIDE SEQUENCE [LARGE SCALE GENOMIC DNA]</scope>
    <source>
        <strain evidence="2 3">ASD2818</strain>
    </source>
</reference>
<dbReference type="PIRSF" id="PIRSF031501">
    <property type="entry name" value="QueT"/>
    <property type="match status" value="1"/>
</dbReference>
<keyword evidence="1" id="KW-0812">Transmembrane</keyword>
<dbReference type="InterPro" id="IPR010387">
    <property type="entry name" value="QueT"/>
</dbReference>
<feature type="transmembrane region" description="Helical" evidence="1">
    <location>
        <begin position="13"/>
        <end position="34"/>
    </location>
</feature>
<dbReference type="PANTHER" id="PTHR40044">
    <property type="entry name" value="INTEGRAL MEMBRANE PROTEIN-RELATED"/>
    <property type="match status" value="1"/>
</dbReference>